<keyword evidence="7" id="KW-1185">Reference proteome</keyword>
<dbReference type="Proteomes" id="UP000789572">
    <property type="component" value="Unassembled WGS sequence"/>
</dbReference>
<keyword evidence="4" id="KW-0676">Redox-active center</keyword>
<dbReference type="GO" id="GO:0015035">
    <property type="term" value="F:protein-disulfide reductase activity"/>
    <property type="evidence" value="ECO:0007669"/>
    <property type="project" value="InterPro"/>
</dbReference>
<dbReference type="GO" id="GO:0005737">
    <property type="term" value="C:cytoplasm"/>
    <property type="evidence" value="ECO:0007669"/>
    <property type="project" value="TreeGrafter"/>
</dbReference>
<evidence type="ECO:0000313" key="7">
    <source>
        <dbReference type="Proteomes" id="UP000789572"/>
    </source>
</evidence>
<evidence type="ECO:0000256" key="4">
    <source>
        <dbReference type="ARBA" id="ARBA00023284"/>
    </source>
</evidence>
<dbReference type="InterPro" id="IPR005746">
    <property type="entry name" value="Thioredoxin"/>
</dbReference>
<dbReference type="InterPro" id="IPR036249">
    <property type="entry name" value="Thioredoxin-like_sf"/>
</dbReference>
<dbReference type="PRINTS" id="PR00421">
    <property type="entry name" value="THIOREDOXIN"/>
</dbReference>
<evidence type="ECO:0000313" key="6">
    <source>
        <dbReference type="EMBL" id="CAG8567869.1"/>
    </source>
</evidence>
<gene>
    <name evidence="6" type="ORF">POCULU_LOCUS5841</name>
</gene>
<protein>
    <submittedName>
        <fullName evidence="6">6068_t:CDS:1</fullName>
    </submittedName>
</protein>
<dbReference type="OrthoDB" id="2121326at2759"/>
<evidence type="ECO:0000256" key="2">
    <source>
        <dbReference type="ARBA" id="ARBA00022982"/>
    </source>
</evidence>
<dbReference type="Gene3D" id="3.40.30.10">
    <property type="entry name" value="Glutaredoxin"/>
    <property type="match status" value="1"/>
</dbReference>
<dbReference type="NCBIfam" id="TIGR01068">
    <property type="entry name" value="thioredoxin"/>
    <property type="match status" value="1"/>
</dbReference>
<dbReference type="CDD" id="cd02947">
    <property type="entry name" value="TRX_family"/>
    <property type="match status" value="1"/>
</dbReference>
<feature type="domain" description="Thioredoxin" evidence="5">
    <location>
        <begin position="16"/>
        <end position="139"/>
    </location>
</feature>
<organism evidence="6 7">
    <name type="scientific">Paraglomus occultum</name>
    <dbReference type="NCBI Taxonomy" id="144539"/>
    <lineage>
        <taxon>Eukaryota</taxon>
        <taxon>Fungi</taxon>
        <taxon>Fungi incertae sedis</taxon>
        <taxon>Mucoromycota</taxon>
        <taxon>Glomeromycotina</taxon>
        <taxon>Glomeromycetes</taxon>
        <taxon>Paraglomerales</taxon>
        <taxon>Paraglomeraceae</taxon>
        <taxon>Paraglomus</taxon>
    </lineage>
</organism>
<dbReference type="AlphaFoldDB" id="A0A9N9BIV7"/>
<accession>A0A9N9BIV7</accession>
<keyword evidence="2" id="KW-0249">Electron transport</keyword>
<evidence type="ECO:0000259" key="5">
    <source>
        <dbReference type="PROSITE" id="PS51352"/>
    </source>
</evidence>
<dbReference type="Pfam" id="PF00085">
    <property type="entry name" value="Thioredoxin"/>
    <property type="match status" value="1"/>
</dbReference>
<dbReference type="SUPFAM" id="SSF52833">
    <property type="entry name" value="Thioredoxin-like"/>
    <property type="match status" value="1"/>
</dbReference>
<dbReference type="EMBL" id="CAJVPJ010000961">
    <property type="protein sequence ID" value="CAG8567869.1"/>
    <property type="molecule type" value="Genomic_DNA"/>
</dbReference>
<evidence type="ECO:0000256" key="3">
    <source>
        <dbReference type="ARBA" id="ARBA00023157"/>
    </source>
</evidence>
<sequence>MLSIRFLSRSTESTFAVLRRSTTYFHSSSILQTGKVLEAKKETFNSLVETASEPVIVDFYAEWCRPCKVLAPIIESAVNSNKKVTLVKIDVDEAPDIAQKYGISSMPTVKAFHKGKVVDGFIGVQHAEFVKEFVERTGSLAN</sequence>
<dbReference type="PANTHER" id="PTHR45663:SF11">
    <property type="entry name" value="GEO12009P1"/>
    <property type="match status" value="1"/>
</dbReference>
<dbReference type="FunFam" id="3.40.30.10:FF:000001">
    <property type="entry name" value="Thioredoxin"/>
    <property type="match status" value="1"/>
</dbReference>
<dbReference type="PROSITE" id="PS51352">
    <property type="entry name" value="THIOREDOXIN_2"/>
    <property type="match status" value="1"/>
</dbReference>
<comment type="caution">
    <text evidence="6">The sequence shown here is derived from an EMBL/GenBank/DDBJ whole genome shotgun (WGS) entry which is preliminary data.</text>
</comment>
<keyword evidence="1" id="KW-0813">Transport</keyword>
<name>A0A9N9BIV7_9GLOM</name>
<proteinExistence type="predicted"/>
<keyword evidence="3" id="KW-1015">Disulfide bond</keyword>
<dbReference type="PANTHER" id="PTHR45663">
    <property type="entry name" value="GEO12009P1"/>
    <property type="match status" value="1"/>
</dbReference>
<evidence type="ECO:0000256" key="1">
    <source>
        <dbReference type="ARBA" id="ARBA00022448"/>
    </source>
</evidence>
<reference evidence="6" key="1">
    <citation type="submission" date="2021-06" db="EMBL/GenBank/DDBJ databases">
        <authorList>
            <person name="Kallberg Y."/>
            <person name="Tangrot J."/>
            <person name="Rosling A."/>
        </authorList>
    </citation>
    <scope>NUCLEOTIDE SEQUENCE</scope>
    <source>
        <strain evidence="6">IA702</strain>
    </source>
</reference>
<dbReference type="InterPro" id="IPR013766">
    <property type="entry name" value="Thioredoxin_domain"/>
</dbReference>